<keyword evidence="4" id="KW-1185">Reference proteome</keyword>
<proteinExistence type="predicted"/>
<evidence type="ECO:0000313" key="3">
    <source>
        <dbReference type="Ensembl" id="ENSSGRP00000001765.1"/>
    </source>
</evidence>
<dbReference type="Proteomes" id="UP000472262">
    <property type="component" value="Unassembled WGS sequence"/>
</dbReference>
<dbReference type="Ensembl" id="ENSSGRT00000001910.1">
    <property type="protein sequence ID" value="ENSSGRP00000001765.1"/>
    <property type="gene ID" value="ENSSGRG00000001011.1"/>
</dbReference>
<feature type="region of interest" description="Disordered" evidence="1">
    <location>
        <begin position="29"/>
        <end position="90"/>
    </location>
</feature>
<evidence type="ECO:0000256" key="2">
    <source>
        <dbReference type="SAM" id="SignalP"/>
    </source>
</evidence>
<keyword evidence="2" id="KW-0732">Signal</keyword>
<protein>
    <submittedName>
        <fullName evidence="3">Uncharacterized protein</fullName>
    </submittedName>
</protein>
<dbReference type="InParanoid" id="A0A672JZW0"/>
<feature type="signal peptide" evidence="2">
    <location>
        <begin position="1"/>
        <end position="21"/>
    </location>
</feature>
<accession>A0A672JZW0</accession>
<sequence>MDGLGLARFGIFLALFAVSKPVSLHHQLTRSSSESSESNESSSSEEVTVLRTTLQPVELKTMGPDSLGDNLHQTNDSTAPPHLAQTTSHPSLTVQEVVEIELNISFVPLEPFVPVTGGPDAERLVAPNVTTPELRCYTVPLTSPEPKPVRGDNI</sequence>
<dbReference type="OMA" id="ELRCYTV"/>
<reference evidence="3" key="1">
    <citation type="submission" date="2025-08" db="UniProtKB">
        <authorList>
            <consortium name="Ensembl"/>
        </authorList>
    </citation>
    <scope>IDENTIFICATION</scope>
</reference>
<dbReference type="AlphaFoldDB" id="A0A672JZW0"/>
<feature type="compositionally biased region" description="Low complexity" evidence="1">
    <location>
        <begin position="31"/>
        <end position="46"/>
    </location>
</feature>
<evidence type="ECO:0000313" key="4">
    <source>
        <dbReference type="Proteomes" id="UP000472262"/>
    </source>
</evidence>
<evidence type="ECO:0000256" key="1">
    <source>
        <dbReference type="SAM" id="MobiDB-lite"/>
    </source>
</evidence>
<feature type="compositionally biased region" description="Polar residues" evidence="1">
    <location>
        <begin position="71"/>
        <end position="90"/>
    </location>
</feature>
<name>A0A672JZW0_SINGR</name>
<feature type="chain" id="PRO_5025440182" evidence="2">
    <location>
        <begin position="22"/>
        <end position="154"/>
    </location>
</feature>
<organism evidence="3 4">
    <name type="scientific">Sinocyclocheilus grahami</name>
    <name type="common">Dianchi golden-line fish</name>
    <name type="synonym">Barbus grahami</name>
    <dbReference type="NCBI Taxonomy" id="75366"/>
    <lineage>
        <taxon>Eukaryota</taxon>
        <taxon>Metazoa</taxon>
        <taxon>Chordata</taxon>
        <taxon>Craniata</taxon>
        <taxon>Vertebrata</taxon>
        <taxon>Euteleostomi</taxon>
        <taxon>Actinopterygii</taxon>
        <taxon>Neopterygii</taxon>
        <taxon>Teleostei</taxon>
        <taxon>Ostariophysi</taxon>
        <taxon>Cypriniformes</taxon>
        <taxon>Cyprinidae</taxon>
        <taxon>Cyprininae</taxon>
        <taxon>Sinocyclocheilus</taxon>
    </lineage>
</organism>
<reference evidence="3" key="2">
    <citation type="submission" date="2025-09" db="UniProtKB">
        <authorList>
            <consortium name="Ensembl"/>
        </authorList>
    </citation>
    <scope>IDENTIFICATION</scope>
</reference>